<feature type="region of interest" description="Disordered" evidence="1">
    <location>
        <begin position="238"/>
        <end position="273"/>
    </location>
</feature>
<evidence type="ECO:0000256" key="1">
    <source>
        <dbReference type="SAM" id="MobiDB-lite"/>
    </source>
</evidence>
<dbReference type="EMBL" id="SRPY01000781">
    <property type="protein sequence ID" value="KAG5917832.1"/>
    <property type="molecule type" value="Genomic_DNA"/>
</dbReference>
<evidence type="ECO:0000313" key="2">
    <source>
        <dbReference type="EMBL" id="KAG5917832.1"/>
    </source>
</evidence>
<name>A0A8K0J1J3_9HYPO</name>
<comment type="caution">
    <text evidence="2">The sequence shown here is derived from an EMBL/GenBank/DDBJ whole genome shotgun (WGS) entry which is preliminary data.</text>
</comment>
<dbReference type="OrthoDB" id="4708870at2759"/>
<organism evidence="2 3">
    <name type="scientific">Claviceps africana</name>
    <dbReference type="NCBI Taxonomy" id="83212"/>
    <lineage>
        <taxon>Eukaryota</taxon>
        <taxon>Fungi</taxon>
        <taxon>Dikarya</taxon>
        <taxon>Ascomycota</taxon>
        <taxon>Pezizomycotina</taxon>
        <taxon>Sordariomycetes</taxon>
        <taxon>Hypocreomycetidae</taxon>
        <taxon>Hypocreales</taxon>
        <taxon>Clavicipitaceae</taxon>
        <taxon>Claviceps</taxon>
    </lineage>
</organism>
<evidence type="ECO:0000313" key="3">
    <source>
        <dbReference type="Proteomes" id="UP000811619"/>
    </source>
</evidence>
<keyword evidence="3" id="KW-1185">Reference proteome</keyword>
<dbReference type="AlphaFoldDB" id="A0A8K0J1J3"/>
<proteinExistence type="predicted"/>
<dbReference type="Proteomes" id="UP000811619">
    <property type="component" value="Unassembled WGS sequence"/>
</dbReference>
<reference evidence="2" key="1">
    <citation type="journal article" date="2020" name="bioRxiv">
        <title>Whole genome comparisons of ergot fungi reveals the divergence and evolution of species within the genus Claviceps are the result of varying mechanisms driving genome evolution and host range expansion.</title>
        <authorList>
            <person name="Wyka S.A."/>
            <person name="Mondo S.J."/>
            <person name="Liu M."/>
            <person name="Dettman J."/>
            <person name="Nalam V."/>
            <person name="Broders K.D."/>
        </authorList>
    </citation>
    <scope>NUCLEOTIDE SEQUENCE</scope>
    <source>
        <strain evidence="2">CCC 489</strain>
    </source>
</reference>
<sequence length="435" mass="48808">MGGSAFASPGKSQPLYTPRMPKAVYEHVKAQCHSILREHYIYVASPIDGPAKADFGDIDILVAWPKGDGSHVDGQNQLQAIAKLLGAVDVISKGSHCASNLAIPWPEELDASGNHEGAQPPKTKHIQVDVRVCQTLQTFEWTLLKNAHGDIWNMIGSTIRPYGLTIDDRALWIRIPEVETFNKHKSKIFLTSDPSEVLDFLGLPIDDVWDRPFASLGDMYEYVARCPMFWVRAQDRRGDNADGDETHAAPDPARKTTASSDAQRLKSNDRRRMSKRPAYRRWVDEFIPECRRQGRFLEKRMSREQVTHAALCRFHAGPAYGLRRKEALVERQRELIFRDLIKGTIPPPAAGHYDAQATLFRSCQIKALKSIILQGDATTYGVDVGESFQNEDGFFDLARAADFIAARKDEIGEAAMLVHRRRCGESMAVKAREAK</sequence>
<protein>
    <submittedName>
        <fullName evidence="2">Uncharacterized protein</fullName>
    </submittedName>
</protein>
<feature type="compositionally biased region" description="Basic and acidic residues" evidence="1">
    <location>
        <begin position="238"/>
        <end position="254"/>
    </location>
</feature>
<gene>
    <name evidence="2" type="ORF">E4U42_007096</name>
</gene>
<accession>A0A8K0J1J3</accession>